<gene>
    <name evidence="2" type="ORF">SAMN02927900_01758</name>
</gene>
<sequence>MVTPSSRAAIIRQSKASAPLKEPVRRRERFPSADKRQSCARSLPKESYIGRTGLRAASAVCDRLKMHRQCRSDIVDPQDADRREPRYSQPRARTHSCGSRRGTRQAARPACLCRARSCFAAAYRIGLPPKNGAVHAIRQPGASCGRCCLVQGQAHRDRQRRMGRVADNKAGASALEPCASFDVEETS</sequence>
<evidence type="ECO:0000313" key="2">
    <source>
        <dbReference type="EMBL" id="SCW47152.1"/>
    </source>
</evidence>
<name>A0A1G4QRH1_9HYPH</name>
<feature type="region of interest" description="Disordered" evidence="1">
    <location>
        <begin position="72"/>
        <end position="101"/>
    </location>
</feature>
<dbReference type="Proteomes" id="UP000199542">
    <property type="component" value="Unassembled WGS sequence"/>
</dbReference>
<feature type="compositionally biased region" description="Basic and acidic residues" evidence="1">
    <location>
        <begin position="72"/>
        <end position="86"/>
    </location>
</feature>
<evidence type="ECO:0000256" key="1">
    <source>
        <dbReference type="SAM" id="MobiDB-lite"/>
    </source>
</evidence>
<reference evidence="2 3" key="1">
    <citation type="submission" date="2016-10" db="EMBL/GenBank/DDBJ databases">
        <authorList>
            <person name="de Groot N.N."/>
        </authorList>
    </citation>
    <scope>NUCLEOTIDE SEQUENCE [LARGE SCALE GENOMIC DNA]</scope>
    <source>
        <strain evidence="2 3">CGMCC 1.3401</strain>
    </source>
</reference>
<dbReference type="EMBL" id="FMTM01000002">
    <property type="protein sequence ID" value="SCW47152.1"/>
    <property type="molecule type" value="Genomic_DNA"/>
</dbReference>
<organism evidence="2 3">
    <name type="scientific">Rhizobium mongolense subsp. loessense</name>
    <dbReference type="NCBI Taxonomy" id="158890"/>
    <lineage>
        <taxon>Bacteria</taxon>
        <taxon>Pseudomonadati</taxon>
        <taxon>Pseudomonadota</taxon>
        <taxon>Alphaproteobacteria</taxon>
        <taxon>Hyphomicrobiales</taxon>
        <taxon>Rhizobiaceae</taxon>
        <taxon>Rhizobium/Agrobacterium group</taxon>
        <taxon>Rhizobium</taxon>
    </lineage>
</organism>
<dbReference type="AlphaFoldDB" id="A0A1G4QRH1"/>
<feature type="region of interest" description="Disordered" evidence="1">
    <location>
        <begin position="1"/>
        <end position="37"/>
    </location>
</feature>
<proteinExistence type="predicted"/>
<accession>A0A1G4QRH1</accession>
<protein>
    <submittedName>
        <fullName evidence="2">Uncharacterized protein</fullName>
    </submittedName>
</protein>
<evidence type="ECO:0000313" key="3">
    <source>
        <dbReference type="Proteomes" id="UP000199542"/>
    </source>
</evidence>
<feature type="compositionally biased region" description="Basic and acidic residues" evidence="1">
    <location>
        <begin position="22"/>
        <end position="37"/>
    </location>
</feature>